<dbReference type="Proteomes" id="UP000320513">
    <property type="component" value="Unassembled WGS sequence"/>
</dbReference>
<gene>
    <name evidence="2" type="ORF">FPZ47_27235</name>
</gene>
<accession>A0A557WUQ5</accession>
<name>A0A557WUQ5_9MYCO</name>
<sequence>MLNDDIVEDAPAELLIQLSTRGGQFTRCCIGLHNHPRRAQIQAPPATPIPVPTTAPCAHSSRNDPTSEIHTSFAP</sequence>
<comment type="caution">
    <text evidence="2">The sequence shown here is derived from an EMBL/GenBank/DDBJ whole genome shotgun (WGS) entry which is preliminary data.</text>
</comment>
<reference evidence="2 3" key="1">
    <citation type="submission" date="2019-07" db="EMBL/GenBank/DDBJ databases">
        <title>New Mycobacterium species.</title>
        <authorList>
            <person name="Tortoli E."/>
            <person name="Ghielmetti G."/>
            <person name="Friedel U."/>
            <person name="Trovato A."/>
        </authorList>
    </citation>
    <scope>NUCLEOTIDE SEQUENCE [LARGE SCALE GENOMIC DNA]</scope>
    <source>
        <strain evidence="2 3">16-83</strain>
    </source>
</reference>
<keyword evidence="3" id="KW-1185">Reference proteome</keyword>
<protein>
    <submittedName>
        <fullName evidence="2">Uncharacterized protein</fullName>
    </submittedName>
</protein>
<evidence type="ECO:0000313" key="2">
    <source>
        <dbReference type="EMBL" id="TVS76995.1"/>
    </source>
</evidence>
<proteinExistence type="predicted"/>
<evidence type="ECO:0000313" key="3">
    <source>
        <dbReference type="Proteomes" id="UP000320513"/>
    </source>
</evidence>
<dbReference type="EMBL" id="VMQU01000253">
    <property type="protein sequence ID" value="TVS76995.1"/>
    <property type="molecule type" value="Genomic_DNA"/>
</dbReference>
<evidence type="ECO:0000256" key="1">
    <source>
        <dbReference type="SAM" id="MobiDB-lite"/>
    </source>
</evidence>
<feature type="region of interest" description="Disordered" evidence="1">
    <location>
        <begin position="39"/>
        <end position="75"/>
    </location>
</feature>
<organism evidence="2 3">
    <name type="scientific">Mycobacterium helveticum</name>
    <dbReference type="NCBI Taxonomy" id="2592811"/>
    <lineage>
        <taxon>Bacteria</taxon>
        <taxon>Bacillati</taxon>
        <taxon>Actinomycetota</taxon>
        <taxon>Actinomycetes</taxon>
        <taxon>Mycobacteriales</taxon>
        <taxon>Mycobacteriaceae</taxon>
        <taxon>Mycobacterium</taxon>
    </lineage>
</organism>
<dbReference type="AlphaFoldDB" id="A0A557WUQ5"/>